<reference evidence="1" key="2">
    <citation type="journal article" date="2015" name="Data Brief">
        <title>Shoot transcriptome of the giant reed, Arundo donax.</title>
        <authorList>
            <person name="Barrero R.A."/>
            <person name="Guerrero F.D."/>
            <person name="Moolhuijzen P."/>
            <person name="Goolsby J.A."/>
            <person name="Tidwell J."/>
            <person name="Bellgard S.E."/>
            <person name="Bellgard M.I."/>
        </authorList>
    </citation>
    <scope>NUCLEOTIDE SEQUENCE</scope>
    <source>
        <tissue evidence="1">Shoot tissue taken approximately 20 cm above the soil surface</tissue>
    </source>
</reference>
<organism evidence="1">
    <name type="scientific">Arundo donax</name>
    <name type="common">Giant reed</name>
    <name type="synonym">Donax arundinaceus</name>
    <dbReference type="NCBI Taxonomy" id="35708"/>
    <lineage>
        <taxon>Eukaryota</taxon>
        <taxon>Viridiplantae</taxon>
        <taxon>Streptophyta</taxon>
        <taxon>Embryophyta</taxon>
        <taxon>Tracheophyta</taxon>
        <taxon>Spermatophyta</taxon>
        <taxon>Magnoliopsida</taxon>
        <taxon>Liliopsida</taxon>
        <taxon>Poales</taxon>
        <taxon>Poaceae</taxon>
        <taxon>PACMAD clade</taxon>
        <taxon>Arundinoideae</taxon>
        <taxon>Arundineae</taxon>
        <taxon>Arundo</taxon>
    </lineage>
</organism>
<protein>
    <submittedName>
        <fullName evidence="1">Uncharacterized protein</fullName>
    </submittedName>
</protein>
<sequence length="73" mass="7407">MATSRVQSGKLSDISLYLHAVRLVQPCSPLGLDTIPPRAVASCCISNATMGSAAWLGLGAPSQSCLPVLPAGV</sequence>
<accession>A0A0A9AFN3</accession>
<proteinExistence type="predicted"/>
<evidence type="ECO:0000313" key="1">
    <source>
        <dbReference type="EMBL" id="JAD47735.1"/>
    </source>
</evidence>
<dbReference type="AlphaFoldDB" id="A0A0A9AFN3"/>
<dbReference type="EMBL" id="GBRH01250160">
    <property type="protein sequence ID" value="JAD47735.1"/>
    <property type="molecule type" value="Transcribed_RNA"/>
</dbReference>
<name>A0A0A9AFN3_ARUDO</name>
<reference evidence="1" key="1">
    <citation type="submission" date="2014-09" db="EMBL/GenBank/DDBJ databases">
        <authorList>
            <person name="Magalhaes I.L.F."/>
            <person name="Oliveira U."/>
            <person name="Santos F.R."/>
            <person name="Vidigal T.H.D.A."/>
            <person name="Brescovit A.D."/>
            <person name="Santos A.J."/>
        </authorList>
    </citation>
    <scope>NUCLEOTIDE SEQUENCE</scope>
    <source>
        <tissue evidence="1">Shoot tissue taken approximately 20 cm above the soil surface</tissue>
    </source>
</reference>